<feature type="compositionally biased region" description="Polar residues" evidence="1">
    <location>
        <begin position="42"/>
        <end position="61"/>
    </location>
</feature>
<dbReference type="AlphaFoldDB" id="A0AAN6Y893"/>
<keyword evidence="3" id="KW-1185">Reference proteome</keyword>
<reference evidence="2" key="1">
    <citation type="journal article" date="2023" name="Mol. Phylogenet. Evol.">
        <title>Genome-scale phylogeny and comparative genomics of the fungal order Sordariales.</title>
        <authorList>
            <person name="Hensen N."/>
            <person name="Bonometti L."/>
            <person name="Westerberg I."/>
            <person name="Brannstrom I.O."/>
            <person name="Guillou S."/>
            <person name="Cros-Aarteil S."/>
            <person name="Calhoun S."/>
            <person name="Haridas S."/>
            <person name="Kuo A."/>
            <person name="Mondo S."/>
            <person name="Pangilinan J."/>
            <person name="Riley R."/>
            <person name="LaButti K."/>
            <person name="Andreopoulos B."/>
            <person name="Lipzen A."/>
            <person name="Chen C."/>
            <person name="Yan M."/>
            <person name="Daum C."/>
            <person name="Ng V."/>
            <person name="Clum A."/>
            <person name="Steindorff A."/>
            <person name="Ohm R.A."/>
            <person name="Martin F."/>
            <person name="Silar P."/>
            <person name="Natvig D.O."/>
            <person name="Lalanne C."/>
            <person name="Gautier V."/>
            <person name="Ament-Velasquez S.L."/>
            <person name="Kruys A."/>
            <person name="Hutchinson M.I."/>
            <person name="Powell A.J."/>
            <person name="Barry K."/>
            <person name="Miller A.N."/>
            <person name="Grigoriev I.V."/>
            <person name="Debuchy R."/>
            <person name="Gladieux P."/>
            <person name="Hiltunen Thoren M."/>
            <person name="Johannesson H."/>
        </authorList>
    </citation>
    <scope>NUCLEOTIDE SEQUENCE</scope>
    <source>
        <strain evidence="2">PSN293</strain>
    </source>
</reference>
<feature type="region of interest" description="Disordered" evidence="1">
    <location>
        <begin position="373"/>
        <end position="414"/>
    </location>
</feature>
<reference evidence="2" key="2">
    <citation type="submission" date="2023-05" db="EMBL/GenBank/DDBJ databases">
        <authorList>
            <consortium name="Lawrence Berkeley National Laboratory"/>
            <person name="Steindorff A."/>
            <person name="Hensen N."/>
            <person name="Bonometti L."/>
            <person name="Westerberg I."/>
            <person name="Brannstrom I.O."/>
            <person name="Guillou S."/>
            <person name="Cros-Aarteil S."/>
            <person name="Calhoun S."/>
            <person name="Haridas S."/>
            <person name="Kuo A."/>
            <person name="Mondo S."/>
            <person name="Pangilinan J."/>
            <person name="Riley R."/>
            <person name="Labutti K."/>
            <person name="Andreopoulos B."/>
            <person name="Lipzen A."/>
            <person name="Chen C."/>
            <person name="Yanf M."/>
            <person name="Daum C."/>
            <person name="Ng V."/>
            <person name="Clum A."/>
            <person name="Ohm R."/>
            <person name="Martin F."/>
            <person name="Silar P."/>
            <person name="Natvig D."/>
            <person name="Lalanne C."/>
            <person name="Gautier V."/>
            <person name="Ament-Velasquez S.L."/>
            <person name="Kruys A."/>
            <person name="Hutchinson M.I."/>
            <person name="Powell A.J."/>
            <person name="Barry K."/>
            <person name="Miller A.N."/>
            <person name="Grigoriev I.V."/>
            <person name="Debuchy R."/>
            <person name="Gladieux P."/>
            <person name="Thoren M.H."/>
            <person name="Johannesson H."/>
        </authorList>
    </citation>
    <scope>NUCLEOTIDE SEQUENCE</scope>
    <source>
        <strain evidence="2">PSN293</strain>
    </source>
</reference>
<feature type="compositionally biased region" description="Low complexity" evidence="1">
    <location>
        <begin position="396"/>
        <end position="405"/>
    </location>
</feature>
<feature type="compositionally biased region" description="Basic and acidic residues" evidence="1">
    <location>
        <begin position="87"/>
        <end position="101"/>
    </location>
</feature>
<evidence type="ECO:0000256" key="1">
    <source>
        <dbReference type="SAM" id="MobiDB-lite"/>
    </source>
</evidence>
<sequence length="490" mass="54846">MAAVKTRRGGSRYSPPVSPRTISTEPTPNVAIEGDDYFLDQLDNQSGNKGYISPQQEQTSENGHEHLRDSPPSDRPRPPPLHLRTSHKSESKPRKLSDPRSHMLSPSNTKPLSAVSLDLRPLQELLNERSYLLYNLQKQDERATSLFRRYATLEARLAEAQTAKEARKIRKDAKLVKHKITESTQQEQLIFLRLGEIYIETQNRERWMQFRYPQSATAQRSAYFPPLFYGTGDEAIPPAPPPSAQGSTQHHYPLTPYINAQTSPAFSYSNSSSALSPFSPDFVPGVTFHEDIWNRPCSSPHPAVPQQQHSRQNQSQNFYPVDPDARPSIESRAGLNRGVPEIDEEYDENKWHQEEEDDPHPVVPWHQLRHDAERTSTPPRNGHASSSEDTQVEAETPATTTTTMTGEDSENDEETRIFKNYLRAVSHGDVLSPSEFSPHNCYNWVSPGDCAGGGGAGAEGAENKVRRMKSLPSLRNGWIAAGGKCGDGHT</sequence>
<dbReference type="Proteomes" id="UP001301769">
    <property type="component" value="Unassembled WGS sequence"/>
</dbReference>
<name>A0AAN6Y893_9PEZI</name>
<organism evidence="2 3">
    <name type="scientific">Rhypophila decipiens</name>
    <dbReference type="NCBI Taxonomy" id="261697"/>
    <lineage>
        <taxon>Eukaryota</taxon>
        <taxon>Fungi</taxon>
        <taxon>Dikarya</taxon>
        <taxon>Ascomycota</taxon>
        <taxon>Pezizomycotina</taxon>
        <taxon>Sordariomycetes</taxon>
        <taxon>Sordariomycetidae</taxon>
        <taxon>Sordariales</taxon>
        <taxon>Naviculisporaceae</taxon>
        <taxon>Rhypophila</taxon>
    </lineage>
</organism>
<evidence type="ECO:0000313" key="2">
    <source>
        <dbReference type="EMBL" id="KAK4211272.1"/>
    </source>
</evidence>
<feature type="compositionally biased region" description="Low complexity" evidence="1">
    <location>
        <begin position="306"/>
        <end position="317"/>
    </location>
</feature>
<dbReference type="EMBL" id="MU858153">
    <property type="protein sequence ID" value="KAK4211272.1"/>
    <property type="molecule type" value="Genomic_DNA"/>
</dbReference>
<feature type="region of interest" description="Disordered" evidence="1">
    <location>
        <begin position="297"/>
        <end position="341"/>
    </location>
</feature>
<proteinExistence type="predicted"/>
<protein>
    <submittedName>
        <fullName evidence="2">Uncharacterized protein</fullName>
    </submittedName>
</protein>
<feature type="region of interest" description="Disordered" evidence="1">
    <location>
        <begin position="1"/>
        <end position="112"/>
    </location>
</feature>
<feature type="compositionally biased region" description="Polar residues" evidence="1">
    <location>
        <begin position="375"/>
        <end position="389"/>
    </location>
</feature>
<evidence type="ECO:0000313" key="3">
    <source>
        <dbReference type="Proteomes" id="UP001301769"/>
    </source>
</evidence>
<feature type="compositionally biased region" description="Basic and acidic residues" evidence="1">
    <location>
        <begin position="62"/>
        <end position="77"/>
    </location>
</feature>
<gene>
    <name evidence="2" type="ORF">QBC37DRAFT_15593</name>
</gene>
<accession>A0AAN6Y893</accession>
<comment type="caution">
    <text evidence="2">The sequence shown here is derived from an EMBL/GenBank/DDBJ whole genome shotgun (WGS) entry which is preliminary data.</text>
</comment>
<feature type="compositionally biased region" description="Basic residues" evidence="1">
    <location>
        <begin position="1"/>
        <end position="10"/>
    </location>
</feature>